<comment type="caution">
    <text evidence="10">The sequence shown here is derived from an EMBL/GenBank/DDBJ whole genome shotgun (WGS) entry which is preliminary data.</text>
</comment>
<keyword evidence="11" id="KW-1185">Reference proteome</keyword>
<dbReference type="NCBIfam" id="TIGR01614">
    <property type="entry name" value="PME_inhib"/>
    <property type="match status" value="1"/>
</dbReference>
<gene>
    <name evidence="10" type="ORF">G2W53_023036</name>
</gene>
<protein>
    <recommendedName>
        <fullName evidence="3">pectinesterase</fullName>
        <ecNumber evidence="3">3.1.1.11</ecNumber>
    </recommendedName>
</protein>
<keyword evidence="5" id="KW-1015">Disulfide bond</keyword>
<evidence type="ECO:0000313" key="10">
    <source>
        <dbReference type="EMBL" id="KAF7824892.1"/>
    </source>
</evidence>
<keyword evidence="4 8" id="KW-0732">Signal</keyword>
<evidence type="ECO:0000256" key="7">
    <source>
        <dbReference type="ARBA" id="ARBA00038471"/>
    </source>
</evidence>
<comment type="similarity">
    <text evidence="2">In the C-terminal section; belongs to the pectinesterase family.</text>
</comment>
<evidence type="ECO:0000256" key="8">
    <source>
        <dbReference type="SAM" id="SignalP"/>
    </source>
</evidence>
<comment type="similarity">
    <text evidence="1">In the N-terminal section; belongs to the PMEI family.</text>
</comment>
<dbReference type="InterPro" id="IPR006501">
    <property type="entry name" value="Pectinesterase_inhib_dom"/>
</dbReference>
<dbReference type="OrthoDB" id="1430376at2759"/>
<dbReference type="EMBL" id="JAAIUW010000007">
    <property type="protein sequence ID" value="KAF7824892.1"/>
    <property type="molecule type" value="Genomic_DNA"/>
</dbReference>
<dbReference type="Proteomes" id="UP000634136">
    <property type="component" value="Unassembled WGS sequence"/>
</dbReference>
<accession>A0A834TNY3</accession>
<evidence type="ECO:0000256" key="4">
    <source>
        <dbReference type="ARBA" id="ARBA00022729"/>
    </source>
</evidence>
<evidence type="ECO:0000256" key="1">
    <source>
        <dbReference type="ARBA" id="ARBA00006027"/>
    </source>
</evidence>
<sequence length="196" mass="21405">MKLFIFTILTISLLSSPSLAISPQKPYQQQSTKFIRTSCITTTYPTLCYSSLAKHAASIQTNRLILTNTALNVTLASAKYTSALMSTLSKNRRVAAREVAALRDCVEVVGDSVDELRRSISEMGRVGGPNFFEPTIMSDVQTWVSAALTDESTCIDGFEGTMNSEVKTIVRTHIVRLAHLTSNALAFINQLASLHA</sequence>
<feature type="chain" id="PRO_5032920971" description="pectinesterase" evidence="8">
    <location>
        <begin position="21"/>
        <end position="196"/>
    </location>
</feature>
<evidence type="ECO:0000256" key="6">
    <source>
        <dbReference type="ARBA" id="ARBA00023180"/>
    </source>
</evidence>
<evidence type="ECO:0000313" key="11">
    <source>
        <dbReference type="Proteomes" id="UP000634136"/>
    </source>
</evidence>
<dbReference type="Pfam" id="PF04043">
    <property type="entry name" value="PMEI"/>
    <property type="match status" value="1"/>
</dbReference>
<keyword evidence="6" id="KW-0325">Glycoprotein</keyword>
<dbReference type="GO" id="GO:0030599">
    <property type="term" value="F:pectinesterase activity"/>
    <property type="evidence" value="ECO:0007669"/>
    <property type="project" value="UniProtKB-EC"/>
</dbReference>
<dbReference type="GO" id="GO:0004857">
    <property type="term" value="F:enzyme inhibitor activity"/>
    <property type="evidence" value="ECO:0007669"/>
    <property type="project" value="InterPro"/>
</dbReference>
<proteinExistence type="inferred from homology"/>
<reference evidence="10" key="1">
    <citation type="submission" date="2020-09" db="EMBL/GenBank/DDBJ databases">
        <title>Genome-Enabled Discovery of Anthraquinone Biosynthesis in Senna tora.</title>
        <authorList>
            <person name="Kang S.-H."/>
            <person name="Pandey R.P."/>
            <person name="Lee C.-M."/>
            <person name="Sim J.-S."/>
            <person name="Jeong J.-T."/>
            <person name="Choi B.-S."/>
            <person name="Jung M."/>
            <person name="Ginzburg D."/>
            <person name="Zhao K."/>
            <person name="Won S.Y."/>
            <person name="Oh T.-J."/>
            <person name="Yu Y."/>
            <person name="Kim N.-H."/>
            <person name="Lee O.R."/>
            <person name="Lee T.-H."/>
            <person name="Bashyal P."/>
            <person name="Kim T.-S."/>
            <person name="Lee W.-H."/>
            <person name="Kawkins C."/>
            <person name="Kim C.-K."/>
            <person name="Kim J.S."/>
            <person name="Ahn B.O."/>
            <person name="Rhee S.Y."/>
            <person name="Sohng J.K."/>
        </authorList>
    </citation>
    <scope>NUCLEOTIDE SEQUENCE</scope>
    <source>
        <tissue evidence="10">Leaf</tissue>
    </source>
</reference>
<name>A0A834TNY3_9FABA</name>
<dbReference type="SUPFAM" id="SSF101148">
    <property type="entry name" value="Plant invertase/pectin methylesterase inhibitor"/>
    <property type="match status" value="1"/>
</dbReference>
<dbReference type="SMART" id="SM00856">
    <property type="entry name" value="PMEI"/>
    <property type="match status" value="1"/>
</dbReference>
<dbReference type="FunFam" id="1.20.140.40:FF:000010">
    <property type="entry name" value="Pectinesterase"/>
    <property type="match status" value="1"/>
</dbReference>
<dbReference type="EC" id="3.1.1.11" evidence="3"/>
<evidence type="ECO:0000256" key="2">
    <source>
        <dbReference type="ARBA" id="ARBA00007786"/>
    </source>
</evidence>
<dbReference type="InterPro" id="IPR051955">
    <property type="entry name" value="PME_Inhibitor"/>
</dbReference>
<dbReference type="PANTHER" id="PTHR31080">
    <property type="entry name" value="PECTINESTERASE INHIBITOR-LIKE"/>
    <property type="match status" value="1"/>
</dbReference>
<feature type="domain" description="Pectinesterase inhibitor" evidence="9">
    <location>
        <begin position="30"/>
        <end position="187"/>
    </location>
</feature>
<evidence type="ECO:0000256" key="3">
    <source>
        <dbReference type="ARBA" id="ARBA00013229"/>
    </source>
</evidence>
<comment type="similarity">
    <text evidence="7">Belongs to the PMEI family.</text>
</comment>
<evidence type="ECO:0000256" key="5">
    <source>
        <dbReference type="ARBA" id="ARBA00023157"/>
    </source>
</evidence>
<organism evidence="10 11">
    <name type="scientific">Senna tora</name>
    <dbReference type="NCBI Taxonomy" id="362788"/>
    <lineage>
        <taxon>Eukaryota</taxon>
        <taxon>Viridiplantae</taxon>
        <taxon>Streptophyta</taxon>
        <taxon>Embryophyta</taxon>
        <taxon>Tracheophyta</taxon>
        <taxon>Spermatophyta</taxon>
        <taxon>Magnoliopsida</taxon>
        <taxon>eudicotyledons</taxon>
        <taxon>Gunneridae</taxon>
        <taxon>Pentapetalae</taxon>
        <taxon>rosids</taxon>
        <taxon>fabids</taxon>
        <taxon>Fabales</taxon>
        <taxon>Fabaceae</taxon>
        <taxon>Caesalpinioideae</taxon>
        <taxon>Cassia clade</taxon>
        <taxon>Senna</taxon>
    </lineage>
</organism>
<feature type="signal peptide" evidence="8">
    <location>
        <begin position="1"/>
        <end position="20"/>
    </location>
</feature>
<dbReference type="CDD" id="cd15798">
    <property type="entry name" value="PMEI-like_3"/>
    <property type="match status" value="1"/>
</dbReference>
<dbReference type="AlphaFoldDB" id="A0A834TNY3"/>
<evidence type="ECO:0000259" key="9">
    <source>
        <dbReference type="SMART" id="SM00856"/>
    </source>
</evidence>
<dbReference type="PANTHER" id="PTHR31080:SF117">
    <property type="entry name" value="PLANT INVERTASE_PECTIN METHYLESTERASE INHIBITOR SUPERFAMILY PROTEIN"/>
    <property type="match status" value="1"/>
</dbReference>
<dbReference type="Gene3D" id="1.20.140.40">
    <property type="entry name" value="Invertase/pectin methylesterase inhibitor family protein"/>
    <property type="match status" value="1"/>
</dbReference>
<dbReference type="InterPro" id="IPR035513">
    <property type="entry name" value="Invertase/methylesterase_inhib"/>
</dbReference>